<dbReference type="SUPFAM" id="SSF53474">
    <property type="entry name" value="alpha/beta-Hydrolases"/>
    <property type="match status" value="1"/>
</dbReference>
<keyword evidence="4" id="KW-1185">Reference proteome</keyword>
<organism evidence="3 4">
    <name type="scientific">Grifola frondosa</name>
    <name type="common">Maitake</name>
    <name type="synonym">Polyporus frondosus</name>
    <dbReference type="NCBI Taxonomy" id="5627"/>
    <lineage>
        <taxon>Eukaryota</taxon>
        <taxon>Fungi</taxon>
        <taxon>Dikarya</taxon>
        <taxon>Basidiomycota</taxon>
        <taxon>Agaricomycotina</taxon>
        <taxon>Agaricomycetes</taxon>
        <taxon>Polyporales</taxon>
        <taxon>Grifolaceae</taxon>
        <taxon>Grifola</taxon>
    </lineage>
</organism>
<dbReference type="EMBL" id="LUGG01000007">
    <property type="protein sequence ID" value="OBZ73089.1"/>
    <property type="molecule type" value="Genomic_DNA"/>
</dbReference>
<dbReference type="OrthoDB" id="408631at2759"/>
<dbReference type="PANTHER" id="PTHR48081:SF8">
    <property type="entry name" value="ALPHA_BETA HYDROLASE FOLD-3 DOMAIN-CONTAINING PROTEIN-RELATED"/>
    <property type="match status" value="1"/>
</dbReference>
<keyword evidence="1 3" id="KW-0378">Hydrolase</keyword>
<dbReference type="Pfam" id="PF07859">
    <property type="entry name" value="Abhydrolase_3"/>
    <property type="match status" value="1"/>
</dbReference>
<evidence type="ECO:0000259" key="2">
    <source>
        <dbReference type="Pfam" id="PF07859"/>
    </source>
</evidence>
<dbReference type="PANTHER" id="PTHR48081">
    <property type="entry name" value="AB HYDROLASE SUPERFAMILY PROTEIN C4A8.06C"/>
    <property type="match status" value="1"/>
</dbReference>
<sequence>MDPEFAALLAQLPPPPPETDDVLVIRDRFNVVLSVYANFNARSLPSETEYRVEDHKVPVDGGEITVRCVIPTPAGAQADTSFPVLFWMHGGGWTLGNIDTDDFYLRILCVDLQISIVNVEYRLAPEHPFPAGLNDCYAALKWVANNAAALHASLSRGFIVAGLSAGANLAAVLAHRALEDPFFKEKRVTGQVMQTPTTVHLHGYPEKYKAELLAMEENKDAPILNRHEMEKFARCLQAPPEDPEISPLLYPSHKGLAAAYLQVMTLDPLRDDGLLYEKVLRESGVKTKIDVYPGLPHGFHVLFPTLPAAAKFDRELREGIRWLLREDVRAC</sequence>
<dbReference type="Proteomes" id="UP000092993">
    <property type="component" value="Unassembled WGS sequence"/>
</dbReference>
<dbReference type="Gene3D" id="3.40.50.1820">
    <property type="entry name" value="alpha/beta hydrolase"/>
    <property type="match status" value="1"/>
</dbReference>
<reference evidence="3 4" key="1">
    <citation type="submission" date="2016-03" db="EMBL/GenBank/DDBJ databases">
        <title>Whole genome sequencing of Grifola frondosa 9006-11.</title>
        <authorList>
            <person name="Min B."/>
            <person name="Park H."/>
            <person name="Kim J.-G."/>
            <person name="Cho H."/>
            <person name="Oh Y.-L."/>
            <person name="Kong W.-S."/>
            <person name="Choi I.-G."/>
        </authorList>
    </citation>
    <scope>NUCLEOTIDE SEQUENCE [LARGE SCALE GENOMIC DNA]</scope>
    <source>
        <strain evidence="3 4">9006-11</strain>
    </source>
</reference>
<accession>A0A1C7M9M6</accession>
<dbReference type="ESTHER" id="grifr-a0a1c7m9m6">
    <property type="family name" value="Hormone-sensitive_lipase_like"/>
</dbReference>
<dbReference type="InterPro" id="IPR029058">
    <property type="entry name" value="AB_hydrolase_fold"/>
</dbReference>
<comment type="caution">
    <text evidence="3">The sequence shown here is derived from an EMBL/GenBank/DDBJ whole genome shotgun (WGS) entry which is preliminary data.</text>
</comment>
<dbReference type="InterPro" id="IPR013094">
    <property type="entry name" value="AB_hydrolase_3"/>
</dbReference>
<proteinExistence type="predicted"/>
<dbReference type="GO" id="GO:0016787">
    <property type="term" value="F:hydrolase activity"/>
    <property type="evidence" value="ECO:0007669"/>
    <property type="project" value="UniProtKB-KW"/>
</dbReference>
<protein>
    <submittedName>
        <fullName evidence="3">AB hydrolase superfamily protein B1A11.02</fullName>
    </submittedName>
</protein>
<dbReference type="STRING" id="5627.A0A1C7M9M6"/>
<feature type="domain" description="Alpha/beta hydrolase fold-3" evidence="2">
    <location>
        <begin position="85"/>
        <end position="300"/>
    </location>
</feature>
<dbReference type="OMA" id="NRWAATW"/>
<evidence type="ECO:0000313" key="4">
    <source>
        <dbReference type="Proteomes" id="UP000092993"/>
    </source>
</evidence>
<name>A0A1C7M9M6_GRIFR</name>
<dbReference type="AlphaFoldDB" id="A0A1C7M9M6"/>
<evidence type="ECO:0000313" key="3">
    <source>
        <dbReference type="EMBL" id="OBZ73089.1"/>
    </source>
</evidence>
<evidence type="ECO:0000256" key="1">
    <source>
        <dbReference type="ARBA" id="ARBA00022801"/>
    </source>
</evidence>
<dbReference type="InterPro" id="IPR050300">
    <property type="entry name" value="GDXG_lipolytic_enzyme"/>
</dbReference>
<gene>
    <name evidence="3" type="ORF">A0H81_06670</name>
</gene>